<dbReference type="PANTHER" id="PTHR34595">
    <property type="entry name" value="BLR5612 PROTEIN"/>
    <property type="match status" value="1"/>
</dbReference>
<proteinExistence type="predicted"/>
<evidence type="ECO:0000259" key="1">
    <source>
        <dbReference type="Pfam" id="PF04168"/>
    </source>
</evidence>
<dbReference type="OrthoDB" id="9803532at2"/>
<name>A0A5C8NYE8_9BURK</name>
<dbReference type="RefSeq" id="WP_147704078.1">
    <property type="nucleotide sequence ID" value="NZ_VDUY01000003.1"/>
</dbReference>
<protein>
    <submittedName>
        <fullName evidence="2">Alpha-E domain-containing protein</fullName>
    </submittedName>
</protein>
<keyword evidence="3" id="KW-1185">Reference proteome</keyword>
<dbReference type="AlphaFoldDB" id="A0A5C8NYE8"/>
<feature type="domain" description="DUF403" evidence="1">
    <location>
        <begin position="1"/>
        <end position="319"/>
    </location>
</feature>
<dbReference type="InterPro" id="IPR051680">
    <property type="entry name" value="ATP-dep_Glu-Cys_Ligase-2"/>
</dbReference>
<dbReference type="Pfam" id="PF04168">
    <property type="entry name" value="Alpha-E"/>
    <property type="match status" value="1"/>
</dbReference>
<evidence type="ECO:0000313" key="3">
    <source>
        <dbReference type="Proteomes" id="UP000321548"/>
    </source>
</evidence>
<comment type="caution">
    <text evidence="2">The sequence shown here is derived from an EMBL/GenBank/DDBJ whole genome shotgun (WGS) entry which is preliminary data.</text>
</comment>
<dbReference type="Proteomes" id="UP000321548">
    <property type="component" value="Unassembled WGS sequence"/>
</dbReference>
<dbReference type="EMBL" id="VDUY01000003">
    <property type="protein sequence ID" value="TXL66166.1"/>
    <property type="molecule type" value="Genomic_DNA"/>
</dbReference>
<dbReference type="InterPro" id="IPR007296">
    <property type="entry name" value="DUF403"/>
</dbReference>
<organism evidence="2 3">
    <name type="scientific">Zeimonas arvi</name>
    <dbReference type="NCBI Taxonomy" id="2498847"/>
    <lineage>
        <taxon>Bacteria</taxon>
        <taxon>Pseudomonadati</taxon>
        <taxon>Pseudomonadota</taxon>
        <taxon>Betaproteobacteria</taxon>
        <taxon>Burkholderiales</taxon>
        <taxon>Burkholderiaceae</taxon>
        <taxon>Zeimonas</taxon>
    </lineage>
</organism>
<dbReference type="PANTHER" id="PTHR34595:SF7">
    <property type="entry name" value="SLL1039 PROTEIN"/>
    <property type="match status" value="1"/>
</dbReference>
<reference evidence="2 3" key="1">
    <citation type="submission" date="2019-06" db="EMBL/GenBank/DDBJ databases">
        <title>Quisquiliibacterium sp. nov., isolated from a maize field.</title>
        <authorList>
            <person name="Lin S.-Y."/>
            <person name="Tsai C.-F."/>
            <person name="Young C.-C."/>
        </authorList>
    </citation>
    <scope>NUCLEOTIDE SEQUENCE [LARGE SCALE GENOMIC DNA]</scope>
    <source>
        <strain evidence="2 3">CC-CFT501</strain>
    </source>
</reference>
<accession>A0A5C8NYE8</accession>
<evidence type="ECO:0000313" key="2">
    <source>
        <dbReference type="EMBL" id="TXL66166.1"/>
    </source>
</evidence>
<gene>
    <name evidence="2" type="ORF">FHP08_08815</name>
</gene>
<sequence>MLSRVASHLYWMSRYLERAENMSRILDVGQSLALLSADDGADVIEPLVITDTLEAFEASGLPATAEGVARFLAWDPQHPSSIANCLEASRESARAVRGAITSEMWETINDTWLQLQQKRRSGGQPMDTPFFEWVKERSHLFNGVTSATIRRAQPHSFILLGAFIERADNTARILSVKQGAAARRAATAEAGVDRAAAAETDSDYSGYYRLTSVLRSVSAFEAYRDTYQDAVDARRVAELLIFDSRLPRSLRFCFDRIDEILRQLPQQSGRPARRLAATIHARLAYGDVSEAFSLGMHEFLENFLRDNVELGEAVHAAYLEMK</sequence>